<keyword evidence="1" id="KW-0472">Membrane</keyword>
<dbReference type="EMBL" id="JBJKBG010000004">
    <property type="protein sequence ID" value="KAL3742681.1"/>
    <property type="molecule type" value="Genomic_DNA"/>
</dbReference>
<evidence type="ECO:0000256" key="1">
    <source>
        <dbReference type="SAM" id="Phobius"/>
    </source>
</evidence>
<proteinExistence type="predicted"/>
<gene>
    <name evidence="2" type="ORF">ACJRO7_018062</name>
</gene>
<reference evidence="2 3" key="1">
    <citation type="submission" date="2024-11" db="EMBL/GenBank/DDBJ databases">
        <title>Chromosome-level genome assembly of Eucalyptus globulus Labill. provides insights into its genome evolution.</title>
        <authorList>
            <person name="Li X."/>
        </authorList>
    </citation>
    <scope>NUCLEOTIDE SEQUENCE [LARGE SCALE GENOMIC DNA]</scope>
    <source>
        <strain evidence="2">CL2024</strain>
        <tissue evidence="2">Fresh tender leaves</tissue>
    </source>
</reference>
<keyword evidence="1" id="KW-1133">Transmembrane helix</keyword>
<dbReference type="AlphaFoldDB" id="A0ABD3KSC6"/>
<organism evidence="2 3">
    <name type="scientific">Eucalyptus globulus</name>
    <name type="common">Tasmanian blue gum</name>
    <dbReference type="NCBI Taxonomy" id="34317"/>
    <lineage>
        <taxon>Eukaryota</taxon>
        <taxon>Viridiplantae</taxon>
        <taxon>Streptophyta</taxon>
        <taxon>Embryophyta</taxon>
        <taxon>Tracheophyta</taxon>
        <taxon>Spermatophyta</taxon>
        <taxon>Magnoliopsida</taxon>
        <taxon>eudicotyledons</taxon>
        <taxon>Gunneridae</taxon>
        <taxon>Pentapetalae</taxon>
        <taxon>rosids</taxon>
        <taxon>malvids</taxon>
        <taxon>Myrtales</taxon>
        <taxon>Myrtaceae</taxon>
        <taxon>Myrtoideae</taxon>
        <taxon>Eucalypteae</taxon>
        <taxon>Eucalyptus</taxon>
    </lineage>
</organism>
<sequence length="85" mass="9813">MAIYVSRQSAFYVFLVSNTFVLSTSLLVIVCHTYRFPLHFEMWVATASMIVTFALAIFAVTLRELVRFCYVLLARAPPVICRRIF</sequence>
<keyword evidence="1" id="KW-0812">Transmembrane</keyword>
<evidence type="ECO:0008006" key="4">
    <source>
        <dbReference type="Google" id="ProtNLM"/>
    </source>
</evidence>
<evidence type="ECO:0000313" key="2">
    <source>
        <dbReference type="EMBL" id="KAL3742681.1"/>
    </source>
</evidence>
<keyword evidence="3" id="KW-1185">Reference proteome</keyword>
<accession>A0ABD3KSC6</accession>
<feature type="transmembrane region" description="Helical" evidence="1">
    <location>
        <begin position="42"/>
        <end position="62"/>
    </location>
</feature>
<comment type="caution">
    <text evidence="2">The sequence shown here is derived from an EMBL/GenBank/DDBJ whole genome shotgun (WGS) entry which is preliminary data.</text>
</comment>
<name>A0ABD3KSC6_EUCGL</name>
<dbReference type="Proteomes" id="UP001634007">
    <property type="component" value="Unassembled WGS sequence"/>
</dbReference>
<feature type="transmembrane region" description="Helical" evidence="1">
    <location>
        <begin position="12"/>
        <end position="36"/>
    </location>
</feature>
<protein>
    <recommendedName>
        <fullName evidence="4">PGG domain-containing protein</fullName>
    </recommendedName>
</protein>
<evidence type="ECO:0000313" key="3">
    <source>
        <dbReference type="Proteomes" id="UP001634007"/>
    </source>
</evidence>